<dbReference type="GO" id="GO:0043190">
    <property type="term" value="C:ATP-binding cassette (ABC) transporter complex"/>
    <property type="evidence" value="ECO:0007669"/>
    <property type="project" value="InterPro"/>
</dbReference>
<protein>
    <recommendedName>
        <fullName evidence="3">ABC transporter permease</fullName>
    </recommendedName>
</protein>
<proteinExistence type="predicted"/>
<dbReference type="GO" id="GO:0005548">
    <property type="term" value="F:phospholipid transporter activity"/>
    <property type="evidence" value="ECO:0007669"/>
    <property type="project" value="TreeGrafter"/>
</dbReference>
<keyword evidence="1" id="KW-1133">Transmembrane helix</keyword>
<accession>A0A382Q4J6</accession>
<evidence type="ECO:0000256" key="1">
    <source>
        <dbReference type="SAM" id="Phobius"/>
    </source>
</evidence>
<keyword evidence="1" id="KW-0812">Transmembrane</keyword>
<organism evidence="2">
    <name type="scientific">marine metagenome</name>
    <dbReference type="NCBI Taxonomy" id="408172"/>
    <lineage>
        <taxon>unclassified sequences</taxon>
        <taxon>metagenomes</taxon>
        <taxon>ecological metagenomes</taxon>
    </lineage>
</organism>
<dbReference type="InterPro" id="IPR030802">
    <property type="entry name" value="Permease_MalE"/>
</dbReference>
<dbReference type="EMBL" id="UINC01111555">
    <property type="protein sequence ID" value="SVC79858.1"/>
    <property type="molecule type" value="Genomic_DNA"/>
</dbReference>
<keyword evidence="1" id="KW-0472">Membrane</keyword>
<dbReference type="Pfam" id="PF02405">
    <property type="entry name" value="MlaE"/>
    <property type="match status" value="1"/>
</dbReference>
<dbReference type="AlphaFoldDB" id="A0A382Q4J6"/>
<evidence type="ECO:0000313" key="2">
    <source>
        <dbReference type="EMBL" id="SVC79858.1"/>
    </source>
</evidence>
<feature type="non-terminal residue" evidence="2">
    <location>
        <position position="1"/>
    </location>
</feature>
<dbReference type="PANTHER" id="PTHR30188:SF3">
    <property type="entry name" value="ABC TRANSPORTER PERMEASE"/>
    <property type="match status" value="1"/>
</dbReference>
<name>A0A382Q4J6_9ZZZZ</name>
<reference evidence="2" key="1">
    <citation type="submission" date="2018-05" db="EMBL/GenBank/DDBJ databases">
        <authorList>
            <person name="Lanie J.A."/>
            <person name="Ng W.-L."/>
            <person name="Kazmierczak K.M."/>
            <person name="Andrzejewski T.M."/>
            <person name="Davidsen T.M."/>
            <person name="Wayne K.J."/>
            <person name="Tettelin H."/>
            <person name="Glass J.I."/>
            <person name="Rusch D."/>
            <person name="Podicherti R."/>
            <person name="Tsui H.-C.T."/>
            <person name="Winkler M.E."/>
        </authorList>
    </citation>
    <scope>NUCLEOTIDE SEQUENCE</scope>
</reference>
<sequence>VSPWSFWVGMIKAPVFAFLIAMVGCLEGLRVTRSAESVGQQTTRSVVTGIFLVIVVDAMFSIFFAAVGV</sequence>
<feature type="transmembrane region" description="Helical" evidence="1">
    <location>
        <begin position="6"/>
        <end position="26"/>
    </location>
</feature>
<evidence type="ECO:0008006" key="3">
    <source>
        <dbReference type="Google" id="ProtNLM"/>
    </source>
</evidence>
<dbReference type="PANTHER" id="PTHR30188">
    <property type="entry name" value="ABC TRANSPORTER PERMEASE PROTEIN-RELATED"/>
    <property type="match status" value="1"/>
</dbReference>
<feature type="transmembrane region" description="Helical" evidence="1">
    <location>
        <begin position="46"/>
        <end position="67"/>
    </location>
</feature>
<gene>
    <name evidence="2" type="ORF">METZ01_LOCUS332712</name>
</gene>